<proteinExistence type="predicted"/>
<organism evidence="2 3">
    <name type="scientific">Levilactobacillus spicheri</name>
    <dbReference type="NCBI Taxonomy" id="216463"/>
    <lineage>
        <taxon>Bacteria</taxon>
        <taxon>Bacillati</taxon>
        <taxon>Bacillota</taxon>
        <taxon>Bacilli</taxon>
        <taxon>Lactobacillales</taxon>
        <taxon>Lactobacillaceae</taxon>
        <taxon>Levilactobacillus</taxon>
    </lineage>
</organism>
<keyword evidence="4" id="KW-1185">Reference proteome</keyword>
<dbReference type="Proteomes" id="UP000033491">
    <property type="component" value="Unassembled WGS sequence"/>
</dbReference>
<dbReference type="OrthoDB" id="2412875at2"/>
<dbReference type="AlphaFoldDB" id="A0A0F3RWK5"/>
<comment type="caution">
    <text evidence="2">The sequence shown here is derived from an EMBL/GenBank/DDBJ whole genome shotgun (WGS) entry which is preliminary data.</text>
</comment>
<dbReference type="Proteomes" id="UP000321691">
    <property type="component" value="Unassembled WGS sequence"/>
</dbReference>
<dbReference type="EMBL" id="JZCR01000009">
    <property type="protein sequence ID" value="KJW13182.1"/>
    <property type="molecule type" value="Genomic_DNA"/>
</dbReference>
<gene>
    <name evidence="1" type="ORF">LSP04_24770</name>
    <name evidence="2" type="ORF">VC81_04045</name>
</gene>
<reference evidence="2 3" key="1">
    <citation type="submission" date="2015-03" db="EMBL/GenBank/DDBJ databases">
        <authorList>
            <person name="Zheng J."/>
            <person name="Ganezle M."/>
        </authorList>
    </citation>
    <scope>NUCLEOTIDE SEQUENCE [LARGE SCALE GENOMIC DNA]</scope>
    <source>
        <strain evidence="2 3">LP38</strain>
    </source>
</reference>
<protein>
    <submittedName>
        <fullName evidence="2">Uncharacterized protein</fullName>
    </submittedName>
</protein>
<dbReference type="PATRIC" id="fig|216463.3.peg.2636"/>
<dbReference type="RefSeq" id="WP_045806883.1">
    <property type="nucleotide sequence ID" value="NZ_BJZI01000093.1"/>
</dbReference>
<accession>A0A0F3RWK5</accession>
<evidence type="ECO:0000313" key="2">
    <source>
        <dbReference type="EMBL" id="KJW13182.1"/>
    </source>
</evidence>
<name>A0A0F3RWK5_9LACO</name>
<evidence type="ECO:0000313" key="4">
    <source>
        <dbReference type="Proteomes" id="UP000321691"/>
    </source>
</evidence>
<dbReference type="EMBL" id="BJZI01000093">
    <property type="protein sequence ID" value="GEO68058.1"/>
    <property type="molecule type" value="Genomic_DNA"/>
</dbReference>
<dbReference type="STRING" id="216463.VC81_04045"/>
<reference evidence="1 4" key="2">
    <citation type="submission" date="2019-07" db="EMBL/GenBank/DDBJ databases">
        <title>Whole genome shotgun sequence of Lactobacillus spicheri NBRC 107155.</title>
        <authorList>
            <person name="Hosoyama A."/>
            <person name="Uohara A."/>
            <person name="Ohji S."/>
            <person name="Ichikawa N."/>
        </authorList>
    </citation>
    <scope>NUCLEOTIDE SEQUENCE [LARGE SCALE GENOMIC DNA]</scope>
    <source>
        <strain evidence="1 4">NBRC 107155</strain>
    </source>
</reference>
<sequence length="86" mass="9966">MADRLFIDPTTFAHNFATAATEAGIDTKQVTQEAKKYLLSYLTAYYLVNDFNQIEKQNFQAPESTVKFKDMSFEQLLDRVSKLNKY</sequence>
<evidence type="ECO:0000313" key="1">
    <source>
        <dbReference type="EMBL" id="GEO68058.1"/>
    </source>
</evidence>
<evidence type="ECO:0000313" key="3">
    <source>
        <dbReference type="Proteomes" id="UP000033491"/>
    </source>
</evidence>